<dbReference type="EMBL" id="LR798288">
    <property type="protein sequence ID" value="CAB5221372.1"/>
    <property type="molecule type" value="Genomic_DNA"/>
</dbReference>
<evidence type="ECO:0008006" key="2">
    <source>
        <dbReference type="Google" id="ProtNLM"/>
    </source>
</evidence>
<evidence type="ECO:0000313" key="1">
    <source>
        <dbReference type="EMBL" id="CAB5221372.1"/>
    </source>
</evidence>
<reference evidence="1" key="1">
    <citation type="submission" date="2020-05" db="EMBL/GenBank/DDBJ databases">
        <authorList>
            <person name="Chiriac C."/>
            <person name="Salcher M."/>
            <person name="Ghai R."/>
            <person name="Kavagutti S V."/>
        </authorList>
    </citation>
    <scope>NUCLEOTIDE SEQUENCE</scope>
</reference>
<sequence>MKKYIAGLGVCLALAGCTSDADIASHNLSKAADMFEVNRRIVFYNGITGEYMLTIEGLCSLGNYDKSRELSVTCKTGPASFKKHFLGLSDNVTYFAEQIEPANAGAYQYRVIFKPLSIIPDVEIRK</sequence>
<protein>
    <recommendedName>
        <fullName evidence="2">Lipoprotein</fullName>
    </recommendedName>
</protein>
<name>A0A6J7WXD9_9CAUD</name>
<organism evidence="1">
    <name type="scientific">uncultured Caudovirales phage</name>
    <dbReference type="NCBI Taxonomy" id="2100421"/>
    <lineage>
        <taxon>Viruses</taxon>
        <taxon>Duplodnaviria</taxon>
        <taxon>Heunggongvirae</taxon>
        <taxon>Uroviricota</taxon>
        <taxon>Caudoviricetes</taxon>
        <taxon>Peduoviridae</taxon>
        <taxon>Maltschvirus</taxon>
        <taxon>Maltschvirus maltsch</taxon>
    </lineage>
</organism>
<dbReference type="PROSITE" id="PS51257">
    <property type="entry name" value="PROKAR_LIPOPROTEIN"/>
    <property type="match status" value="1"/>
</dbReference>
<accession>A0A6J7WXD9</accession>
<dbReference type="Pfam" id="PF25682">
    <property type="entry name" value="Phage_VG64"/>
    <property type="match status" value="1"/>
</dbReference>
<proteinExistence type="predicted"/>
<dbReference type="InterPro" id="IPR058243">
    <property type="entry name" value="Phage_VG64"/>
</dbReference>
<gene>
    <name evidence="1" type="ORF">UFOVP247_149</name>
</gene>